<gene>
    <name evidence="2" type="ORF">T05_2173</name>
</gene>
<evidence type="ECO:0000313" key="3">
    <source>
        <dbReference type="Proteomes" id="UP000055048"/>
    </source>
</evidence>
<accession>A0A0V0TFG9</accession>
<proteinExistence type="predicted"/>
<feature type="transmembrane region" description="Helical" evidence="1">
    <location>
        <begin position="105"/>
        <end position="130"/>
    </location>
</feature>
<dbReference type="AlphaFoldDB" id="A0A0V0TFG9"/>
<reference evidence="2 3" key="1">
    <citation type="submission" date="2015-01" db="EMBL/GenBank/DDBJ databases">
        <title>Evolution of Trichinella species and genotypes.</title>
        <authorList>
            <person name="Korhonen P.K."/>
            <person name="Edoardo P."/>
            <person name="Giuseppe L.R."/>
            <person name="Gasser R.B."/>
        </authorList>
    </citation>
    <scope>NUCLEOTIDE SEQUENCE [LARGE SCALE GENOMIC DNA]</scope>
    <source>
        <strain evidence="2">ISS417</strain>
    </source>
</reference>
<sequence length="210" mass="21938">MAGGGGESEVGFTARSATSVCGAASPLSLSRPLGGIIFQSAPLGFEFLVLLIPSRGAAGHAGRVAVAGLLPALPSVDSIAVVAVLENNFRSFGRRAPSTAVRCGSVVVVVMVGMIVVVIVVVVVFVALLLGRTFQSRMLTPQRSDVRRIVEEIFRVRVKAATHQSVGGAGRRADEGVAFQHPDAGGASENGGENWRVLRIGQIGERRVKW</sequence>
<dbReference type="OrthoDB" id="10347936at2759"/>
<name>A0A0V0TFG9_9BILA</name>
<protein>
    <submittedName>
        <fullName evidence="2">Uncharacterized protein</fullName>
    </submittedName>
</protein>
<comment type="caution">
    <text evidence="2">The sequence shown here is derived from an EMBL/GenBank/DDBJ whole genome shotgun (WGS) entry which is preliminary data.</text>
</comment>
<dbReference type="Proteomes" id="UP000055048">
    <property type="component" value="Unassembled WGS sequence"/>
</dbReference>
<evidence type="ECO:0000313" key="2">
    <source>
        <dbReference type="EMBL" id="KRX37686.1"/>
    </source>
</evidence>
<keyword evidence="3" id="KW-1185">Reference proteome</keyword>
<dbReference type="EMBL" id="JYDJ01000299">
    <property type="protein sequence ID" value="KRX37686.1"/>
    <property type="molecule type" value="Genomic_DNA"/>
</dbReference>
<keyword evidence="1" id="KW-0812">Transmembrane</keyword>
<keyword evidence="1" id="KW-0472">Membrane</keyword>
<keyword evidence="1" id="KW-1133">Transmembrane helix</keyword>
<organism evidence="2 3">
    <name type="scientific">Trichinella murrelli</name>
    <dbReference type="NCBI Taxonomy" id="144512"/>
    <lineage>
        <taxon>Eukaryota</taxon>
        <taxon>Metazoa</taxon>
        <taxon>Ecdysozoa</taxon>
        <taxon>Nematoda</taxon>
        <taxon>Enoplea</taxon>
        <taxon>Dorylaimia</taxon>
        <taxon>Trichinellida</taxon>
        <taxon>Trichinellidae</taxon>
        <taxon>Trichinella</taxon>
    </lineage>
</organism>
<evidence type="ECO:0000256" key="1">
    <source>
        <dbReference type="SAM" id="Phobius"/>
    </source>
</evidence>
<feature type="transmembrane region" description="Helical" evidence="1">
    <location>
        <begin position="64"/>
        <end position="85"/>
    </location>
</feature>